<dbReference type="NCBIfam" id="NF002636">
    <property type="entry name" value="PRK02304.1-5"/>
    <property type="match status" value="1"/>
</dbReference>
<evidence type="ECO:0000259" key="12">
    <source>
        <dbReference type="Pfam" id="PF00156"/>
    </source>
</evidence>
<dbReference type="HAMAP" id="MF_00004">
    <property type="entry name" value="Aden_phosphoribosyltr"/>
    <property type="match status" value="1"/>
</dbReference>
<dbReference type="InterPro" id="IPR050054">
    <property type="entry name" value="UPRTase/APRTase"/>
</dbReference>
<evidence type="ECO:0000313" key="13">
    <source>
        <dbReference type="EMBL" id="GAA0625776.1"/>
    </source>
</evidence>
<dbReference type="EMBL" id="BAAAHE010000026">
    <property type="protein sequence ID" value="GAA0625776.1"/>
    <property type="molecule type" value="Genomic_DNA"/>
</dbReference>
<keyword evidence="7 11" id="KW-0963">Cytoplasm</keyword>
<organism evidence="13 14">
    <name type="scientific">Sporichthya brevicatena</name>
    <dbReference type="NCBI Taxonomy" id="171442"/>
    <lineage>
        <taxon>Bacteria</taxon>
        <taxon>Bacillati</taxon>
        <taxon>Actinomycetota</taxon>
        <taxon>Actinomycetes</taxon>
        <taxon>Sporichthyales</taxon>
        <taxon>Sporichthyaceae</taxon>
        <taxon>Sporichthya</taxon>
    </lineage>
</organism>
<gene>
    <name evidence="11" type="primary">apt</name>
    <name evidence="13" type="ORF">GCM10009547_31360</name>
</gene>
<comment type="similarity">
    <text evidence="5 11">Belongs to the purine/pyrimidine phosphoribosyltransferase family.</text>
</comment>
<sequence length="172" mass="17536">MGADWRALVRNVPDFPVPGIQFKDIAPVLADAGALAAVTGELTDAARAMSPDVVVAIEARGFILGSPLALALGVGFVPVRKPGKLPFTTRSVAYALEYGEAVLHMHTDALTPGARAVIVDDVLATGGTLAATAQLVREAGAIPVGALVALELGALGGRERLPDLPLTSLQGV</sequence>
<keyword evidence="9 11" id="KW-0808">Transferase</keyword>
<dbReference type="GO" id="GO:0016757">
    <property type="term" value="F:glycosyltransferase activity"/>
    <property type="evidence" value="ECO:0007669"/>
    <property type="project" value="UniProtKB-KW"/>
</dbReference>
<dbReference type="InterPro" id="IPR005764">
    <property type="entry name" value="Ade_phspho_trans"/>
</dbReference>
<comment type="function">
    <text evidence="2 11">Catalyzes a salvage reaction resulting in the formation of AMP, that is energically less costly than de novo synthesis.</text>
</comment>
<comment type="pathway">
    <text evidence="4 11">Purine metabolism; AMP biosynthesis via salvage pathway; AMP from adenine: step 1/1.</text>
</comment>
<evidence type="ECO:0000256" key="3">
    <source>
        <dbReference type="ARBA" id="ARBA00004496"/>
    </source>
</evidence>
<keyword evidence="14" id="KW-1185">Reference proteome</keyword>
<dbReference type="CDD" id="cd06223">
    <property type="entry name" value="PRTases_typeI"/>
    <property type="match status" value="1"/>
</dbReference>
<dbReference type="EC" id="2.4.2.7" evidence="6 11"/>
<evidence type="ECO:0000313" key="14">
    <source>
        <dbReference type="Proteomes" id="UP001500957"/>
    </source>
</evidence>
<dbReference type="NCBIfam" id="NF002634">
    <property type="entry name" value="PRK02304.1-3"/>
    <property type="match status" value="1"/>
</dbReference>
<dbReference type="PANTHER" id="PTHR32315:SF3">
    <property type="entry name" value="ADENINE PHOSPHORIBOSYLTRANSFERASE"/>
    <property type="match status" value="1"/>
</dbReference>
<evidence type="ECO:0000256" key="2">
    <source>
        <dbReference type="ARBA" id="ARBA00003968"/>
    </source>
</evidence>
<protein>
    <recommendedName>
        <fullName evidence="6 11">Adenine phosphoribosyltransferase</fullName>
        <shortName evidence="11">APRT</shortName>
        <ecNumber evidence="6 11">2.4.2.7</ecNumber>
    </recommendedName>
</protein>
<keyword evidence="10 11" id="KW-0660">Purine salvage</keyword>
<dbReference type="Pfam" id="PF00156">
    <property type="entry name" value="Pribosyltran"/>
    <property type="match status" value="1"/>
</dbReference>
<dbReference type="SUPFAM" id="SSF53271">
    <property type="entry name" value="PRTase-like"/>
    <property type="match status" value="1"/>
</dbReference>
<name>A0ABN1H0U3_9ACTN</name>
<comment type="subcellular location">
    <subcellularLocation>
        <location evidence="3 11">Cytoplasm</location>
    </subcellularLocation>
</comment>
<evidence type="ECO:0000256" key="5">
    <source>
        <dbReference type="ARBA" id="ARBA00008391"/>
    </source>
</evidence>
<evidence type="ECO:0000256" key="8">
    <source>
        <dbReference type="ARBA" id="ARBA00022676"/>
    </source>
</evidence>
<dbReference type="PANTHER" id="PTHR32315">
    <property type="entry name" value="ADENINE PHOSPHORIBOSYLTRANSFERASE"/>
    <property type="match status" value="1"/>
</dbReference>
<reference evidence="13 14" key="1">
    <citation type="journal article" date="2019" name="Int. J. Syst. Evol. Microbiol.">
        <title>The Global Catalogue of Microorganisms (GCM) 10K type strain sequencing project: providing services to taxonomists for standard genome sequencing and annotation.</title>
        <authorList>
            <consortium name="The Broad Institute Genomics Platform"/>
            <consortium name="The Broad Institute Genome Sequencing Center for Infectious Disease"/>
            <person name="Wu L."/>
            <person name="Ma J."/>
        </authorList>
    </citation>
    <scope>NUCLEOTIDE SEQUENCE [LARGE SCALE GENOMIC DNA]</scope>
    <source>
        <strain evidence="13 14">JCM 10671</strain>
    </source>
</reference>
<evidence type="ECO:0000256" key="10">
    <source>
        <dbReference type="ARBA" id="ARBA00022726"/>
    </source>
</evidence>
<evidence type="ECO:0000256" key="9">
    <source>
        <dbReference type="ARBA" id="ARBA00022679"/>
    </source>
</evidence>
<evidence type="ECO:0000256" key="4">
    <source>
        <dbReference type="ARBA" id="ARBA00004659"/>
    </source>
</evidence>
<proteinExistence type="inferred from homology"/>
<evidence type="ECO:0000256" key="7">
    <source>
        <dbReference type="ARBA" id="ARBA00022490"/>
    </source>
</evidence>
<accession>A0ABN1H0U3</accession>
<comment type="subunit">
    <text evidence="11">Homodimer.</text>
</comment>
<keyword evidence="8 11" id="KW-0328">Glycosyltransferase</keyword>
<evidence type="ECO:0000256" key="6">
    <source>
        <dbReference type="ARBA" id="ARBA00011893"/>
    </source>
</evidence>
<dbReference type="Gene3D" id="3.40.50.2020">
    <property type="match status" value="1"/>
</dbReference>
<evidence type="ECO:0000256" key="1">
    <source>
        <dbReference type="ARBA" id="ARBA00000868"/>
    </source>
</evidence>
<feature type="domain" description="Phosphoribosyltransferase" evidence="12">
    <location>
        <begin position="49"/>
        <end position="150"/>
    </location>
</feature>
<comment type="caution">
    <text evidence="13">The sequence shown here is derived from an EMBL/GenBank/DDBJ whole genome shotgun (WGS) entry which is preliminary data.</text>
</comment>
<comment type="catalytic activity">
    <reaction evidence="1 11">
        <text>AMP + diphosphate = 5-phospho-alpha-D-ribose 1-diphosphate + adenine</text>
        <dbReference type="Rhea" id="RHEA:16609"/>
        <dbReference type="ChEBI" id="CHEBI:16708"/>
        <dbReference type="ChEBI" id="CHEBI:33019"/>
        <dbReference type="ChEBI" id="CHEBI:58017"/>
        <dbReference type="ChEBI" id="CHEBI:456215"/>
        <dbReference type="EC" id="2.4.2.7"/>
    </reaction>
</comment>
<dbReference type="Proteomes" id="UP001500957">
    <property type="component" value="Unassembled WGS sequence"/>
</dbReference>
<dbReference type="InterPro" id="IPR000836">
    <property type="entry name" value="PRTase_dom"/>
</dbReference>
<dbReference type="InterPro" id="IPR029057">
    <property type="entry name" value="PRTase-like"/>
</dbReference>
<evidence type="ECO:0000256" key="11">
    <source>
        <dbReference type="HAMAP-Rule" id="MF_00004"/>
    </source>
</evidence>